<organism evidence="1 2">
    <name type="scientific">Caerostris extrusa</name>
    <name type="common">Bark spider</name>
    <name type="synonym">Caerostris bankana</name>
    <dbReference type="NCBI Taxonomy" id="172846"/>
    <lineage>
        <taxon>Eukaryota</taxon>
        <taxon>Metazoa</taxon>
        <taxon>Ecdysozoa</taxon>
        <taxon>Arthropoda</taxon>
        <taxon>Chelicerata</taxon>
        <taxon>Arachnida</taxon>
        <taxon>Araneae</taxon>
        <taxon>Araneomorphae</taxon>
        <taxon>Entelegynae</taxon>
        <taxon>Araneoidea</taxon>
        <taxon>Araneidae</taxon>
        <taxon>Caerostris</taxon>
    </lineage>
</organism>
<proteinExistence type="predicted"/>
<sequence length="74" mass="8559">MRAFLTENTIKHLGLKALRVKWRKHGKGDSSTSYRRLMLRGKPVTLRRVSVRGAYVFAHLDTEPLPWTNKAPNE</sequence>
<evidence type="ECO:0000313" key="2">
    <source>
        <dbReference type="Proteomes" id="UP001054945"/>
    </source>
</evidence>
<dbReference type="AlphaFoldDB" id="A0AAV4R6R7"/>
<reference evidence="1 2" key="1">
    <citation type="submission" date="2021-06" db="EMBL/GenBank/DDBJ databases">
        <title>Caerostris extrusa draft genome.</title>
        <authorList>
            <person name="Kono N."/>
            <person name="Arakawa K."/>
        </authorList>
    </citation>
    <scope>NUCLEOTIDE SEQUENCE [LARGE SCALE GENOMIC DNA]</scope>
</reference>
<keyword evidence="2" id="KW-1185">Reference proteome</keyword>
<accession>A0AAV4R6R7</accession>
<evidence type="ECO:0000313" key="1">
    <source>
        <dbReference type="EMBL" id="GIY16314.1"/>
    </source>
</evidence>
<protein>
    <submittedName>
        <fullName evidence="1">Uncharacterized protein</fullName>
    </submittedName>
</protein>
<dbReference type="Proteomes" id="UP001054945">
    <property type="component" value="Unassembled WGS sequence"/>
</dbReference>
<name>A0AAV4R6R7_CAEEX</name>
<dbReference type="EMBL" id="BPLR01007357">
    <property type="protein sequence ID" value="GIY16314.1"/>
    <property type="molecule type" value="Genomic_DNA"/>
</dbReference>
<comment type="caution">
    <text evidence="1">The sequence shown here is derived from an EMBL/GenBank/DDBJ whole genome shotgun (WGS) entry which is preliminary data.</text>
</comment>
<gene>
    <name evidence="1" type="ORF">CEXT_608641</name>
</gene>